<dbReference type="Gene3D" id="4.10.280.10">
    <property type="entry name" value="Helix-loop-helix DNA-binding domain"/>
    <property type="match status" value="1"/>
</dbReference>
<feature type="region of interest" description="Disordered" evidence="2">
    <location>
        <begin position="660"/>
        <end position="704"/>
    </location>
</feature>
<dbReference type="PANTHER" id="PTHR21178">
    <property type="entry name" value="CILIA- AND FLAGELLA-ASSOCIATED PROTEIN 61"/>
    <property type="match status" value="1"/>
</dbReference>
<evidence type="ECO:0000256" key="2">
    <source>
        <dbReference type="SAM" id="MobiDB-lite"/>
    </source>
</evidence>
<protein>
    <recommendedName>
        <fullName evidence="3">BHLH domain-containing protein</fullName>
    </recommendedName>
</protein>
<feature type="region of interest" description="Disordered" evidence="2">
    <location>
        <begin position="735"/>
        <end position="850"/>
    </location>
</feature>
<dbReference type="InterPro" id="IPR036188">
    <property type="entry name" value="FAD/NAD-bd_sf"/>
</dbReference>
<evidence type="ECO:0000259" key="3">
    <source>
        <dbReference type="PROSITE" id="PS50888"/>
    </source>
</evidence>
<organism evidence="4 5">
    <name type="scientific">Rhizoclosmatium globosum</name>
    <dbReference type="NCBI Taxonomy" id="329046"/>
    <lineage>
        <taxon>Eukaryota</taxon>
        <taxon>Fungi</taxon>
        <taxon>Fungi incertae sedis</taxon>
        <taxon>Chytridiomycota</taxon>
        <taxon>Chytridiomycota incertae sedis</taxon>
        <taxon>Chytridiomycetes</taxon>
        <taxon>Chytridiales</taxon>
        <taxon>Chytriomycetaceae</taxon>
        <taxon>Rhizoclosmatium</taxon>
    </lineage>
</organism>
<dbReference type="Pfam" id="PF00010">
    <property type="entry name" value="HLH"/>
    <property type="match status" value="1"/>
</dbReference>
<evidence type="ECO:0000256" key="1">
    <source>
        <dbReference type="SAM" id="Coils"/>
    </source>
</evidence>
<feature type="domain" description="BHLH" evidence="3">
    <location>
        <begin position="841"/>
        <end position="890"/>
    </location>
</feature>
<dbReference type="SUPFAM" id="SSF47459">
    <property type="entry name" value="HLH, helix-loop-helix DNA-binding domain"/>
    <property type="match status" value="1"/>
</dbReference>
<name>A0A1Y2CBG3_9FUNG</name>
<dbReference type="PROSITE" id="PS50888">
    <property type="entry name" value="BHLH"/>
    <property type="match status" value="1"/>
</dbReference>
<dbReference type="OrthoDB" id="382863at2759"/>
<sequence length="937" mass="105977">MVQGLAAEYDILTRFNETFTDSESGVPKYKSFVAEANGQCIGVAILEKLTFASTISDQFDIEEFLSLKITPLNGDHVLLRHLILNPLFAHQTKWFIEEIMRMAAVSCILYPIDESAKLDITSRMLLGKELFPVKRRKQITFVDGLRDGISVSEDLPYNMQLISSALLYEPKLTINTKIVVVGGSDTGIAFLEKLVYLGLDHYVRIIRASTTEFDRVLKRVRLDNDAFITSSVLSSNISEEFETLGGVYNLTPRSYENYIKRHLRFWGDEEQTGRVVVYGRDLQVFVTTQELISNGLNPSWIVIVIPPLTKPSNCFDNSVVSNRIIGQLQGAGVKILFDYKVLQWESSPSSSLTAVTLVRQSDKLEYHIPELECFLYADKKSVDPDTFMSINDSCLVFDAQLVIDKYFRTQDPYIYAAGSITKYSSRYQTKWSHGYFDAREVGLKLAETVMPFFDPITMPSDLEDDDRLLKFTESKKVYAILPGNLHYLHFDEPRLPGHTLEFLQKQPTMDYGYFRIRVDPHGFIRSLTYLGARPIPVDNYLALYGLNERYLNRLVARFDEGVIPDFVSFLAETWAYPIFHDRFPSFIKECRADMLKHEGAGIQDLIGQIKEIGSNGKPIEVIEREDLVKQFQALQERKYGMHSCLSFTLKAKTPKNVLWKPYNSQGAPPQPPYSDAAFDYPHTQIQGHGHGHAPQYPPPQSDAPDEAQLLEAFLYQQVRCPGYLECRGCDGKSALPSTPTPTSPAAPSALPSTGQQFDPSLIHHHHHQQQQQQQHQQLLQSTEVPSNPKKRPSTTANAKRAKKNQPTQDAEGGAITDGNEANRAKRPRSGPKAKQRLYDMAEKKSHKDVEKRRREAISQGIAELADLVPGATGQKKGRVVEKAIEYLTALKTAEVQSVQKWAAEKGALDEQLKRLSAQADELRHRNEALRRELAEYS</sequence>
<dbReference type="EMBL" id="MCGO01000022">
    <property type="protein sequence ID" value="ORY44380.1"/>
    <property type="molecule type" value="Genomic_DNA"/>
</dbReference>
<dbReference type="SMART" id="SM00353">
    <property type="entry name" value="HLH"/>
    <property type="match status" value="1"/>
</dbReference>
<feature type="compositionally biased region" description="Basic residues" evidence="2">
    <location>
        <begin position="824"/>
        <end position="835"/>
    </location>
</feature>
<comment type="caution">
    <text evidence="4">The sequence shown here is derived from an EMBL/GenBank/DDBJ whole genome shotgun (WGS) entry which is preliminary data.</text>
</comment>
<dbReference type="Pfam" id="PF23150">
    <property type="entry name" value="CFAP61_dimer"/>
    <property type="match status" value="1"/>
</dbReference>
<dbReference type="InterPro" id="IPR056299">
    <property type="entry name" value="CFAP61_dimer"/>
</dbReference>
<dbReference type="InterPro" id="IPR011598">
    <property type="entry name" value="bHLH_dom"/>
</dbReference>
<reference evidence="4 5" key="1">
    <citation type="submission" date="2016-07" db="EMBL/GenBank/DDBJ databases">
        <title>Pervasive Adenine N6-methylation of Active Genes in Fungi.</title>
        <authorList>
            <consortium name="DOE Joint Genome Institute"/>
            <person name="Mondo S.J."/>
            <person name="Dannebaum R.O."/>
            <person name="Kuo R.C."/>
            <person name="Labutti K."/>
            <person name="Haridas S."/>
            <person name="Kuo A."/>
            <person name="Salamov A."/>
            <person name="Ahrendt S.R."/>
            <person name="Lipzen A."/>
            <person name="Sullivan W."/>
            <person name="Andreopoulos W.B."/>
            <person name="Clum A."/>
            <person name="Lindquist E."/>
            <person name="Daum C."/>
            <person name="Ramamoorthy G.K."/>
            <person name="Gryganskyi A."/>
            <person name="Culley D."/>
            <person name="Magnuson J.K."/>
            <person name="James T.Y."/>
            <person name="O'Malley M.A."/>
            <person name="Stajich J.E."/>
            <person name="Spatafora J.W."/>
            <person name="Visel A."/>
            <person name="Grigoriev I.V."/>
        </authorList>
    </citation>
    <scope>NUCLEOTIDE SEQUENCE [LARGE SCALE GENOMIC DNA]</scope>
    <source>
        <strain evidence="4 5">JEL800</strain>
    </source>
</reference>
<keyword evidence="1" id="KW-0175">Coiled coil</keyword>
<dbReference type="SUPFAM" id="SSF51905">
    <property type="entry name" value="FAD/NAD(P)-binding domain"/>
    <property type="match status" value="1"/>
</dbReference>
<dbReference type="Proteomes" id="UP000193642">
    <property type="component" value="Unassembled WGS sequence"/>
</dbReference>
<dbReference type="InterPro" id="IPR036638">
    <property type="entry name" value="HLH_DNA-bd_sf"/>
</dbReference>
<dbReference type="GO" id="GO:0046983">
    <property type="term" value="F:protein dimerization activity"/>
    <property type="evidence" value="ECO:0007669"/>
    <property type="project" value="InterPro"/>
</dbReference>
<evidence type="ECO:0000313" key="5">
    <source>
        <dbReference type="Proteomes" id="UP000193642"/>
    </source>
</evidence>
<evidence type="ECO:0000313" key="4">
    <source>
        <dbReference type="EMBL" id="ORY44380.1"/>
    </source>
</evidence>
<dbReference type="AlphaFoldDB" id="A0A1Y2CBG3"/>
<dbReference type="InterPro" id="IPR038884">
    <property type="entry name" value="CFAP61"/>
</dbReference>
<feature type="compositionally biased region" description="Basic and acidic residues" evidence="2">
    <location>
        <begin position="836"/>
        <end position="850"/>
    </location>
</feature>
<dbReference type="PANTHER" id="PTHR21178:SF8">
    <property type="entry name" value="CILIA- AND FLAGELLA-ASSOCIATED PROTEIN 61"/>
    <property type="match status" value="1"/>
</dbReference>
<keyword evidence="5" id="KW-1185">Reference proteome</keyword>
<feature type="coiled-coil region" evidence="1">
    <location>
        <begin position="898"/>
        <end position="932"/>
    </location>
</feature>
<dbReference type="STRING" id="329046.A0A1Y2CBG3"/>
<gene>
    <name evidence="4" type="ORF">BCR33DRAFT_785068</name>
</gene>
<feature type="compositionally biased region" description="Low complexity" evidence="2">
    <location>
        <begin position="769"/>
        <end position="780"/>
    </location>
</feature>
<proteinExistence type="predicted"/>
<accession>A0A1Y2CBG3</accession>